<dbReference type="SUPFAM" id="SSF51126">
    <property type="entry name" value="Pectin lyase-like"/>
    <property type="match status" value="2"/>
</dbReference>
<evidence type="ECO:0000313" key="8">
    <source>
        <dbReference type="Proteomes" id="UP001420932"/>
    </source>
</evidence>
<feature type="domain" description="Pectinesterase catalytic" evidence="6">
    <location>
        <begin position="258"/>
        <end position="473"/>
    </location>
</feature>
<dbReference type="InterPro" id="IPR000070">
    <property type="entry name" value="Pectinesterase_cat"/>
</dbReference>
<gene>
    <name evidence="7" type="ORF">Syun_008094</name>
</gene>
<evidence type="ECO:0000256" key="5">
    <source>
        <dbReference type="ARBA" id="ARBA00023085"/>
    </source>
</evidence>
<dbReference type="Proteomes" id="UP001420932">
    <property type="component" value="Unassembled WGS sequence"/>
</dbReference>
<dbReference type="Pfam" id="PF01095">
    <property type="entry name" value="Pectinesterase"/>
    <property type="match status" value="2"/>
</dbReference>
<dbReference type="GO" id="GO:0030599">
    <property type="term" value="F:pectinesterase activity"/>
    <property type="evidence" value="ECO:0007669"/>
    <property type="project" value="UniProtKB-EC"/>
</dbReference>
<dbReference type="GO" id="GO:0045490">
    <property type="term" value="P:pectin catabolic process"/>
    <property type="evidence" value="ECO:0007669"/>
    <property type="project" value="TreeGrafter"/>
</dbReference>
<dbReference type="PANTHER" id="PTHR31321">
    <property type="entry name" value="ACYL-COA THIOESTER HYDROLASE YBHC-RELATED"/>
    <property type="match status" value="1"/>
</dbReference>
<dbReference type="AlphaFoldDB" id="A0AAP0PZF1"/>
<comment type="caution">
    <text evidence="7">The sequence shown here is derived from an EMBL/GenBank/DDBJ whole genome shotgun (WGS) entry which is preliminary data.</text>
</comment>
<evidence type="ECO:0000259" key="6">
    <source>
        <dbReference type="Pfam" id="PF01095"/>
    </source>
</evidence>
<dbReference type="PANTHER" id="PTHR31321:SF76">
    <property type="entry name" value="PECTINESTERASE 10-RELATED"/>
    <property type="match status" value="1"/>
</dbReference>
<proteinExistence type="inferred from homology"/>
<dbReference type="GO" id="GO:0042545">
    <property type="term" value="P:cell wall modification"/>
    <property type="evidence" value="ECO:0007669"/>
    <property type="project" value="InterPro"/>
</dbReference>
<evidence type="ECO:0000256" key="4">
    <source>
        <dbReference type="ARBA" id="ARBA00022801"/>
    </source>
</evidence>
<sequence>MSSEMGDFDQNVAPWKLATALISKQIIVSKQRGYGHYTTVQAAIDHGNQMNIVRGVEDQARQRAVAAHVGGNKIAFIQCSFMGIQDTLFDDFGRHYFYKCRIEGYVDFIFGSGQSVYEGCHIYTYLGDSNYSGPGYITAQRRNSRNDPNGLWKEIQKPILGGLGVLIPGSSFSSQVSLMPLLRLDGLLGITLAKSINFMYAEMNCYGPGANRSQRVKWEKHLTQQQAKDLLGNGFINSDGWLDQGTLVYFNCSGDIFNATLSVKASNFFARKMVFKNPMNKVRRVEDVNNERQQAVAAQIGGDKVAFDHCSFLGIQDTLFDDFGRHYFYKCYIEGYVDFIFGSGQSIYEGCHIYVTTGDSEYSGAGFITANRRNNVNDSSGFVFSHCIVEGNAQAYLGRPWGPFSRVFFFQSNFSSVVDPSGWDAWKYVSQEHQLMFAEMNCYGPGADISRRVKWEKQLTLKQAHRLVGNGFMNSDGWLGQLPIPLKLGDN</sequence>
<evidence type="ECO:0000313" key="7">
    <source>
        <dbReference type="EMBL" id="KAK9161753.1"/>
    </source>
</evidence>
<evidence type="ECO:0000256" key="2">
    <source>
        <dbReference type="ARBA" id="ARBA00008891"/>
    </source>
</evidence>
<organism evidence="7 8">
    <name type="scientific">Stephania yunnanensis</name>
    <dbReference type="NCBI Taxonomy" id="152371"/>
    <lineage>
        <taxon>Eukaryota</taxon>
        <taxon>Viridiplantae</taxon>
        <taxon>Streptophyta</taxon>
        <taxon>Embryophyta</taxon>
        <taxon>Tracheophyta</taxon>
        <taxon>Spermatophyta</taxon>
        <taxon>Magnoliopsida</taxon>
        <taxon>Ranunculales</taxon>
        <taxon>Menispermaceae</taxon>
        <taxon>Menispermoideae</taxon>
        <taxon>Cissampelideae</taxon>
        <taxon>Stephania</taxon>
    </lineage>
</organism>
<dbReference type="EMBL" id="JBBNAF010000003">
    <property type="protein sequence ID" value="KAK9161753.1"/>
    <property type="molecule type" value="Genomic_DNA"/>
</dbReference>
<reference evidence="7 8" key="1">
    <citation type="submission" date="2024-01" db="EMBL/GenBank/DDBJ databases">
        <title>Genome assemblies of Stephania.</title>
        <authorList>
            <person name="Yang L."/>
        </authorList>
    </citation>
    <scope>NUCLEOTIDE SEQUENCE [LARGE SCALE GENOMIC DNA]</scope>
    <source>
        <strain evidence="7">YNDBR</strain>
        <tissue evidence="7">Leaf</tissue>
    </source>
</reference>
<name>A0AAP0PZF1_9MAGN</name>
<dbReference type="InterPro" id="IPR012334">
    <property type="entry name" value="Pectin_lyas_fold"/>
</dbReference>
<evidence type="ECO:0000256" key="1">
    <source>
        <dbReference type="ARBA" id="ARBA00005184"/>
    </source>
</evidence>
<comment type="similarity">
    <text evidence="2">Belongs to the pectinesterase family.</text>
</comment>
<keyword evidence="8" id="KW-1185">Reference proteome</keyword>
<keyword evidence="4" id="KW-0378">Hydrolase</keyword>
<dbReference type="InterPro" id="IPR011050">
    <property type="entry name" value="Pectin_lyase_fold/virulence"/>
</dbReference>
<accession>A0AAP0PZF1</accession>
<evidence type="ECO:0000256" key="3">
    <source>
        <dbReference type="ARBA" id="ARBA00013229"/>
    </source>
</evidence>
<feature type="domain" description="Pectinesterase catalytic" evidence="6">
    <location>
        <begin position="60"/>
        <end position="151"/>
    </location>
</feature>
<keyword evidence="5" id="KW-0063">Aspartyl esterase</keyword>
<dbReference type="Gene3D" id="2.160.20.10">
    <property type="entry name" value="Single-stranded right-handed beta-helix, Pectin lyase-like"/>
    <property type="match status" value="3"/>
</dbReference>
<comment type="pathway">
    <text evidence="1">Glycan metabolism; pectin degradation; 2-dehydro-3-deoxy-D-gluconate from pectin: step 1/5.</text>
</comment>
<dbReference type="EC" id="3.1.1.11" evidence="3"/>
<protein>
    <recommendedName>
        <fullName evidence="3">pectinesterase</fullName>
        <ecNumber evidence="3">3.1.1.11</ecNumber>
    </recommendedName>
</protein>